<protein>
    <recommendedName>
        <fullName evidence="4">Prophage protein</fullName>
    </recommendedName>
</protein>
<sequence length="145" mass="16537">MEKENRPVQQAASASDIRGSDVTPPAHTVQAPRRTPKKHRARVYMLRTGVEGWTENDILRYCRLSSGRNYATELIRVLDINLERIQERNPDGIGAHLRYRFSCRADVLKVIQYVNHMAAINQHHGLSAQDITDILNLYPDNFTAA</sequence>
<proteinExistence type="predicted"/>
<gene>
    <name evidence="2" type="ORF">RBJ30_25715</name>
</gene>
<evidence type="ECO:0000256" key="1">
    <source>
        <dbReference type="SAM" id="MobiDB-lite"/>
    </source>
</evidence>
<feature type="region of interest" description="Disordered" evidence="1">
    <location>
        <begin position="1"/>
        <end position="39"/>
    </location>
</feature>
<comment type="caution">
    <text evidence="2">The sequence shown here is derived from an EMBL/GenBank/DDBJ whole genome shotgun (WGS) entry which is preliminary data.</text>
</comment>
<organism evidence="2 3">
    <name type="scientific">Pluralibacter gergoviae</name>
    <name type="common">Enterobacter gergoviae</name>
    <dbReference type="NCBI Taxonomy" id="61647"/>
    <lineage>
        <taxon>Bacteria</taxon>
        <taxon>Pseudomonadati</taxon>
        <taxon>Pseudomonadota</taxon>
        <taxon>Gammaproteobacteria</taxon>
        <taxon>Enterobacterales</taxon>
        <taxon>Enterobacteriaceae</taxon>
        <taxon>Pluralibacter</taxon>
    </lineage>
</organism>
<dbReference type="RefSeq" id="WP_048255143.1">
    <property type="nucleotide sequence ID" value="NZ_CP020388.1"/>
</dbReference>
<dbReference type="AlphaFoldDB" id="A0AAW8HVE4"/>
<evidence type="ECO:0000313" key="2">
    <source>
        <dbReference type="EMBL" id="MDQ2312447.1"/>
    </source>
</evidence>
<dbReference type="GeneID" id="61383628"/>
<accession>A0AAW8HVE4</accession>
<reference evidence="2" key="1">
    <citation type="submission" date="2023-08" db="EMBL/GenBank/DDBJ databases">
        <title>WGS of pathogenic bacterial species, Los Angeles County Public Health Laboratories.</title>
        <authorList>
            <person name="Garrigues J.M."/>
            <person name="Green N.M."/>
        </authorList>
    </citation>
    <scope>NUCLEOTIDE SEQUENCE</scope>
    <source>
        <strain evidence="2">LACPHL-BACT-2023-00068</strain>
    </source>
</reference>
<dbReference type="Proteomes" id="UP001236270">
    <property type="component" value="Unassembled WGS sequence"/>
</dbReference>
<evidence type="ECO:0008006" key="4">
    <source>
        <dbReference type="Google" id="ProtNLM"/>
    </source>
</evidence>
<name>A0AAW8HVE4_PLUGE</name>
<evidence type="ECO:0000313" key="3">
    <source>
        <dbReference type="Proteomes" id="UP001236270"/>
    </source>
</evidence>
<dbReference type="EMBL" id="JAVDNV010000030">
    <property type="protein sequence ID" value="MDQ2312447.1"/>
    <property type="molecule type" value="Genomic_DNA"/>
</dbReference>